<keyword evidence="6 8" id="KW-0503">Monooxygenase</keyword>
<evidence type="ECO:0000256" key="6">
    <source>
        <dbReference type="ARBA" id="ARBA00023033"/>
    </source>
</evidence>
<dbReference type="Gramene" id="arahy.Tifrunner.gnm2.ann2.Ah05g400600.1">
    <property type="protein sequence ID" value="arahy.Tifrunner.gnm2.ann2.Ah05g400600.1-CDS"/>
    <property type="gene ID" value="arahy.Tifrunner.gnm2.ann2.Ah05g400600"/>
</dbReference>
<dbReference type="GO" id="GO:0004497">
    <property type="term" value="F:monooxygenase activity"/>
    <property type="evidence" value="ECO:0007669"/>
    <property type="project" value="UniProtKB-KW"/>
</dbReference>
<dbReference type="Pfam" id="PF00067">
    <property type="entry name" value="p450"/>
    <property type="match status" value="1"/>
</dbReference>
<dbReference type="InterPro" id="IPR001128">
    <property type="entry name" value="Cyt_P450"/>
</dbReference>
<feature type="transmembrane region" description="Helical" evidence="9">
    <location>
        <begin position="16"/>
        <end position="34"/>
    </location>
</feature>
<dbReference type="SMR" id="A0A445D0I7"/>
<evidence type="ECO:0000256" key="8">
    <source>
        <dbReference type="RuleBase" id="RU000461"/>
    </source>
</evidence>
<evidence type="ECO:0000256" key="2">
    <source>
        <dbReference type="ARBA" id="ARBA00022617"/>
    </source>
</evidence>
<evidence type="ECO:0000313" key="11">
    <source>
        <dbReference type="Proteomes" id="UP000289738"/>
    </source>
</evidence>
<keyword evidence="2 7" id="KW-0349">Heme</keyword>
<keyword evidence="11" id="KW-1185">Reference proteome</keyword>
<evidence type="ECO:0000256" key="5">
    <source>
        <dbReference type="ARBA" id="ARBA00023004"/>
    </source>
</evidence>
<reference evidence="10 11" key="1">
    <citation type="submission" date="2019-01" db="EMBL/GenBank/DDBJ databases">
        <title>Sequencing of cultivated peanut Arachis hypogaea provides insights into genome evolution and oil improvement.</title>
        <authorList>
            <person name="Chen X."/>
        </authorList>
    </citation>
    <scope>NUCLEOTIDE SEQUENCE [LARGE SCALE GENOMIC DNA]</scope>
    <source>
        <strain evidence="11">cv. Fuhuasheng</strain>
        <tissue evidence="10">Leaves</tissue>
    </source>
</reference>
<dbReference type="GO" id="GO:0005506">
    <property type="term" value="F:iron ion binding"/>
    <property type="evidence" value="ECO:0007669"/>
    <property type="project" value="InterPro"/>
</dbReference>
<comment type="similarity">
    <text evidence="1 8">Belongs to the cytochrome P450 family.</text>
</comment>
<keyword evidence="9" id="KW-0812">Transmembrane</keyword>
<evidence type="ECO:0000256" key="9">
    <source>
        <dbReference type="SAM" id="Phobius"/>
    </source>
</evidence>
<dbReference type="STRING" id="3818.A0A445D0I7"/>
<dbReference type="SUPFAM" id="SSF48264">
    <property type="entry name" value="Cytochrome P450"/>
    <property type="match status" value="1"/>
</dbReference>
<sequence>MDSSTLNYQNATVESGIASAIVILLCFFLFRFIIKFGHHSREPPTVSGAWPIIGHLPLLRGSKQLHITLASMADKYGPLFTIKSGSKKTIVLSDWEMAKECFTTNNMAVSTRPTKLVANENLSYNGAMFGFALYGPYWRQIRKIVTLELLSNRRIEQLSHIRVSEVQASVKDVYRKRNNDEEYVLVEMKQWFAELIFNMVFRMLVGKRCFGFGGLENNNRCLETIREFMNLLGVFTVADVVPLLRWLDFGGYEKAIKKTAKELDDFVREHRQKRSLLDEKDFLDVMISVFDDASGLDGFDAHTIIKATTLSMITGATDTTTVTLTWAMCMLLRNPHTLKKAKEELNTQIGKERRILESDLSKLQYIQAIIKETLRLYPPSPLGVHREFTENCNLGGYQIKKGTRLITNLWKIHTDSSIWSDPLEFKPERFLTTHKDVDVKGHHFELLPFGSGRRACPAISFGFQMVHFILASFLHSFEILNPSPELVDTDGTLGITHVKTTPLEILVKPCLIPNCYETM</sequence>
<evidence type="ECO:0000256" key="7">
    <source>
        <dbReference type="PIRSR" id="PIRSR602401-1"/>
    </source>
</evidence>
<dbReference type="AlphaFoldDB" id="A0A445D0I7"/>
<keyword evidence="5 7" id="KW-0408">Iron</keyword>
<dbReference type="Proteomes" id="UP000289738">
    <property type="component" value="Chromosome A05"/>
</dbReference>
<dbReference type="FunFam" id="1.10.630.10:FF:000026">
    <property type="entry name" value="Cytochrome P450 82C4"/>
    <property type="match status" value="1"/>
</dbReference>
<organism evidence="10 11">
    <name type="scientific">Arachis hypogaea</name>
    <name type="common">Peanut</name>
    <dbReference type="NCBI Taxonomy" id="3818"/>
    <lineage>
        <taxon>Eukaryota</taxon>
        <taxon>Viridiplantae</taxon>
        <taxon>Streptophyta</taxon>
        <taxon>Embryophyta</taxon>
        <taxon>Tracheophyta</taxon>
        <taxon>Spermatophyta</taxon>
        <taxon>Magnoliopsida</taxon>
        <taxon>eudicotyledons</taxon>
        <taxon>Gunneridae</taxon>
        <taxon>Pentapetalae</taxon>
        <taxon>rosids</taxon>
        <taxon>fabids</taxon>
        <taxon>Fabales</taxon>
        <taxon>Fabaceae</taxon>
        <taxon>Papilionoideae</taxon>
        <taxon>50 kb inversion clade</taxon>
        <taxon>dalbergioids sensu lato</taxon>
        <taxon>Dalbergieae</taxon>
        <taxon>Pterocarpus clade</taxon>
        <taxon>Arachis</taxon>
    </lineage>
</organism>
<dbReference type="InterPro" id="IPR050651">
    <property type="entry name" value="Plant_Cytochrome_P450_Monoox"/>
</dbReference>
<dbReference type="GO" id="GO:0016705">
    <property type="term" value="F:oxidoreductase activity, acting on paired donors, with incorporation or reduction of molecular oxygen"/>
    <property type="evidence" value="ECO:0007669"/>
    <property type="project" value="InterPro"/>
</dbReference>
<gene>
    <name evidence="10" type="ORF">Ahy_A05g022394</name>
</gene>
<evidence type="ECO:0008006" key="12">
    <source>
        <dbReference type="Google" id="ProtNLM"/>
    </source>
</evidence>
<evidence type="ECO:0000256" key="4">
    <source>
        <dbReference type="ARBA" id="ARBA00023002"/>
    </source>
</evidence>
<dbReference type="InterPro" id="IPR036396">
    <property type="entry name" value="Cyt_P450_sf"/>
</dbReference>
<dbReference type="GO" id="GO:0020037">
    <property type="term" value="F:heme binding"/>
    <property type="evidence" value="ECO:0007669"/>
    <property type="project" value="InterPro"/>
</dbReference>
<dbReference type="PRINTS" id="PR00385">
    <property type="entry name" value="P450"/>
</dbReference>
<comment type="caution">
    <text evidence="10">The sequence shown here is derived from an EMBL/GenBank/DDBJ whole genome shotgun (WGS) entry which is preliminary data.</text>
</comment>
<dbReference type="InterPro" id="IPR017972">
    <property type="entry name" value="Cyt_P450_CS"/>
</dbReference>
<dbReference type="PANTHER" id="PTHR47947">
    <property type="entry name" value="CYTOCHROME P450 82C3-RELATED"/>
    <property type="match status" value="1"/>
</dbReference>
<name>A0A445D0I7_ARAHY</name>
<keyword evidence="9" id="KW-1133">Transmembrane helix</keyword>
<evidence type="ECO:0000313" key="10">
    <source>
        <dbReference type="EMBL" id="RYR56706.1"/>
    </source>
</evidence>
<dbReference type="Gene3D" id="1.10.630.10">
    <property type="entry name" value="Cytochrome P450"/>
    <property type="match status" value="1"/>
</dbReference>
<dbReference type="OrthoDB" id="2789670at2759"/>
<keyword evidence="4 8" id="KW-0560">Oxidoreductase</keyword>
<feature type="binding site" description="axial binding residue" evidence="7">
    <location>
        <position position="456"/>
    </location>
    <ligand>
        <name>heme</name>
        <dbReference type="ChEBI" id="CHEBI:30413"/>
    </ligand>
    <ligandPart>
        <name>Fe</name>
        <dbReference type="ChEBI" id="CHEBI:18248"/>
    </ligandPart>
</feature>
<accession>A0A445D0I7</accession>
<dbReference type="PRINTS" id="PR00463">
    <property type="entry name" value="EP450I"/>
</dbReference>
<protein>
    <recommendedName>
        <fullName evidence="12">Cytochrome P450</fullName>
    </recommendedName>
</protein>
<dbReference type="PROSITE" id="PS00086">
    <property type="entry name" value="CYTOCHROME_P450"/>
    <property type="match status" value="1"/>
</dbReference>
<evidence type="ECO:0000256" key="3">
    <source>
        <dbReference type="ARBA" id="ARBA00022723"/>
    </source>
</evidence>
<keyword evidence="9" id="KW-0472">Membrane</keyword>
<proteinExistence type="inferred from homology"/>
<dbReference type="CDD" id="cd20654">
    <property type="entry name" value="CYP82"/>
    <property type="match status" value="1"/>
</dbReference>
<dbReference type="EMBL" id="SDMP01000005">
    <property type="protein sequence ID" value="RYR56706.1"/>
    <property type="molecule type" value="Genomic_DNA"/>
</dbReference>
<dbReference type="PANTHER" id="PTHR47947:SF49">
    <property type="entry name" value="CYTOCHROME P450 FAMILY PROTEIN"/>
    <property type="match status" value="1"/>
</dbReference>
<comment type="cofactor">
    <cofactor evidence="7">
        <name>heme</name>
        <dbReference type="ChEBI" id="CHEBI:30413"/>
    </cofactor>
</comment>
<dbReference type="InterPro" id="IPR002401">
    <property type="entry name" value="Cyt_P450_E_grp-I"/>
</dbReference>
<evidence type="ECO:0000256" key="1">
    <source>
        <dbReference type="ARBA" id="ARBA00010617"/>
    </source>
</evidence>
<keyword evidence="3 7" id="KW-0479">Metal-binding</keyword>